<keyword evidence="1" id="KW-0812">Transmembrane</keyword>
<dbReference type="AlphaFoldDB" id="A0A4Z0MUK2"/>
<name>A0A4Z0MUK2_9BACT</name>
<evidence type="ECO:0000313" key="2">
    <source>
        <dbReference type="EMBL" id="TGD82795.1"/>
    </source>
</evidence>
<dbReference type="RefSeq" id="WP_135528952.1">
    <property type="nucleotide sequence ID" value="NZ_SRKZ01000001.1"/>
</dbReference>
<keyword evidence="1" id="KW-0472">Membrane</keyword>
<sequence length="216" mass="25054">MSEFISYQRFPSLEVAQPLLDILRQRGIEFETGFDRPRLDVTFAFNPTDTYFVVKLRQENFEAARLAEEQANETLTASVPTDHYLYSFSDDELMEILAKPDEWNNLDVTLARQLLRQRGHDVSPDVVQLLRQRRLAELAKPEESQKTWILAGYLMAILGGIVAVFIGWHLFKHQKQLPTGDKVFAFAPTDRQHGLRIFILGILGTIFWTGLRIYYY</sequence>
<proteinExistence type="predicted"/>
<protein>
    <submittedName>
        <fullName evidence="2">Uncharacterized protein</fullName>
    </submittedName>
</protein>
<organism evidence="2 3">
    <name type="scientific">Hymenobacter wooponensis</name>
    <dbReference type="NCBI Taxonomy" id="1525360"/>
    <lineage>
        <taxon>Bacteria</taxon>
        <taxon>Pseudomonadati</taxon>
        <taxon>Bacteroidota</taxon>
        <taxon>Cytophagia</taxon>
        <taxon>Cytophagales</taxon>
        <taxon>Hymenobacteraceae</taxon>
        <taxon>Hymenobacter</taxon>
    </lineage>
</organism>
<keyword evidence="1" id="KW-1133">Transmembrane helix</keyword>
<dbReference type="Proteomes" id="UP000298284">
    <property type="component" value="Unassembled WGS sequence"/>
</dbReference>
<dbReference type="EMBL" id="SRKZ01000001">
    <property type="protein sequence ID" value="TGD82795.1"/>
    <property type="molecule type" value="Genomic_DNA"/>
</dbReference>
<keyword evidence="3" id="KW-1185">Reference proteome</keyword>
<comment type="caution">
    <text evidence="2">The sequence shown here is derived from an EMBL/GenBank/DDBJ whole genome shotgun (WGS) entry which is preliminary data.</text>
</comment>
<reference evidence="2 3" key="1">
    <citation type="submission" date="2019-04" db="EMBL/GenBank/DDBJ databases">
        <authorList>
            <person name="Feng G."/>
            <person name="Zhang J."/>
            <person name="Zhu H."/>
        </authorList>
    </citation>
    <scope>NUCLEOTIDE SEQUENCE [LARGE SCALE GENOMIC DNA]</scope>
    <source>
        <strain evidence="2 3">JCM 19491</strain>
    </source>
</reference>
<accession>A0A4Z0MUK2</accession>
<gene>
    <name evidence="2" type="ORF">EU557_03160</name>
</gene>
<feature type="transmembrane region" description="Helical" evidence="1">
    <location>
        <begin position="195"/>
        <end position="215"/>
    </location>
</feature>
<evidence type="ECO:0000256" key="1">
    <source>
        <dbReference type="SAM" id="Phobius"/>
    </source>
</evidence>
<feature type="transmembrane region" description="Helical" evidence="1">
    <location>
        <begin position="148"/>
        <end position="171"/>
    </location>
</feature>
<evidence type="ECO:0000313" key="3">
    <source>
        <dbReference type="Proteomes" id="UP000298284"/>
    </source>
</evidence>
<dbReference type="OrthoDB" id="9814194at2"/>